<dbReference type="Proteomes" id="UP000235672">
    <property type="component" value="Unassembled WGS sequence"/>
</dbReference>
<evidence type="ECO:0000313" key="2">
    <source>
        <dbReference type="Proteomes" id="UP000235672"/>
    </source>
</evidence>
<organism evidence="1 2">
    <name type="scientific">Hyaloscypha hepaticicola</name>
    <dbReference type="NCBI Taxonomy" id="2082293"/>
    <lineage>
        <taxon>Eukaryota</taxon>
        <taxon>Fungi</taxon>
        <taxon>Dikarya</taxon>
        <taxon>Ascomycota</taxon>
        <taxon>Pezizomycotina</taxon>
        <taxon>Leotiomycetes</taxon>
        <taxon>Helotiales</taxon>
        <taxon>Hyaloscyphaceae</taxon>
        <taxon>Hyaloscypha</taxon>
    </lineage>
</organism>
<name>A0A2J6QF27_9HELO</name>
<dbReference type="EMBL" id="KZ613471">
    <property type="protein sequence ID" value="PMD24873.1"/>
    <property type="molecule type" value="Genomic_DNA"/>
</dbReference>
<evidence type="ECO:0000313" key="1">
    <source>
        <dbReference type="EMBL" id="PMD24873.1"/>
    </source>
</evidence>
<proteinExistence type="predicted"/>
<gene>
    <name evidence="1" type="ORF">NA56DRAFT_460736</name>
</gene>
<accession>A0A2J6QF27</accession>
<keyword evidence="2" id="KW-1185">Reference proteome</keyword>
<reference evidence="1 2" key="1">
    <citation type="submission" date="2016-05" db="EMBL/GenBank/DDBJ databases">
        <title>A degradative enzymes factory behind the ericoid mycorrhizal symbiosis.</title>
        <authorList>
            <consortium name="DOE Joint Genome Institute"/>
            <person name="Martino E."/>
            <person name="Morin E."/>
            <person name="Grelet G."/>
            <person name="Kuo A."/>
            <person name="Kohler A."/>
            <person name="Daghino S."/>
            <person name="Barry K."/>
            <person name="Choi C."/>
            <person name="Cichocki N."/>
            <person name="Clum A."/>
            <person name="Copeland A."/>
            <person name="Hainaut M."/>
            <person name="Haridas S."/>
            <person name="Labutti K."/>
            <person name="Lindquist E."/>
            <person name="Lipzen A."/>
            <person name="Khouja H.-R."/>
            <person name="Murat C."/>
            <person name="Ohm R."/>
            <person name="Olson A."/>
            <person name="Spatafora J."/>
            <person name="Veneault-Fourrey C."/>
            <person name="Henrissat B."/>
            <person name="Grigoriev I."/>
            <person name="Martin F."/>
            <person name="Perotto S."/>
        </authorList>
    </citation>
    <scope>NUCLEOTIDE SEQUENCE [LARGE SCALE GENOMIC DNA]</scope>
    <source>
        <strain evidence="1 2">UAMH 7357</strain>
    </source>
</reference>
<sequence>MARPTSLSMHIAEKLARRGARSWPASLGVMFPFDLCRRQRYRASALLFSLCCCSTPKFQSSRSFTTFLKNFTYSISSKSVGAASLIQQREGLLAQPRQAVENPPYVGRISPFTEPQVTPTEAACKFGGVYFSIECPVRSQRPSRYPISASALQLAR</sequence>
<protein>
    <submittedName>
        <fullName evidence="1">Uncharacterized protein</fullName>
    </submittedName>
</protein>
<dbReference type="AlphaFoldDB" id="A0A2J6QF27"/>